<keyword evidence="8" id="KW-1185">Reference proteome</keyword>
<dbReference type="PRINTS" id="PR00996">
    <property type="entry name" value="CHERMTFRASE"/>
</dbReference>
<accession>A0A8J2ZVE0</accession>
<keyword evidence="3 7" id="KW-0489">Methyltransferase</keyword>
<dbReference type="PROSITE" id="PS50123">
    <property type="entry name" value="CHER"/>
    <property type="match status" value="1"/>
</dbReference>
<feature type="domain" description="CheR-type methyltransferase" evidence="6">
    <location>
        <begin position="1"/>
        <end position="258"/>
    </location>
</feature>
<evidence type="ECO:0000256" key="1">
    <source>
        <dbReference type="ARBA" id="ARBA00001541"/>
    </source>
</evidence>
<dbReference type="GO" id="GO:0008983">
    <property type="term" value="F:protein-glutamate O-methyltransferase activity"/>
    <property type="evidence" value="ECO:0007669"/>
    <property type="project" value="UniProtKB-EC"/>
</dbReference>
<dbReference type="CDD" id="cd02440">
    <property type="entry name" value="AdoMet_MTases"/>
    <property type="match status" value="1"/>
</dbReference>
<evidence type="ECO:0000259" key="6">
    <source>
        <dbReference type="PROSITE" id="PS50123"/>
    </source>
</evidence>
<dbReference type="InterPro" id="IPR029063">
    <property type="entry name" value="SAM-dependent_MTases_sf"/>
</dbReference>
<dbReference type="Gene3D" id="3.40.50.150">
    <property type="entry name" value="Vaccinia Virus protein VP39"/>
    <property type="match status" value="1"/>
</dbReference>
<keyword evidence="5" id="KW-0949">S-adenosyl-L-methionine</keyword>
<dbReference type="Pfam" id="PF03705">
    <property type="entry name" value="CheR_N"/>
    <property type="match status" value="1"/>
</dbReference>
<evidence type="ECO:0000313" key="7">
    <source>
        <dbReference type="EMBL" id="GGH78978.1"/>
    </source>
</evidence>
<dbReference type="InterPro" id="IPR022642">
    <property type="entry name" value="CheR_C"/>
</dbReference>
<protein>
    <recommendedName>
        <fullName evidence="2">protein-glutamate O-methyltransferase</fullName>
        <ecNumber evidence="2">2.1.1.80</ecNumber>
    </recommendedName>
</protein>
<comment type="caution">
    <text evidence="7">The sequence shown here is derived from an EMBL/GenBank/DDBJ whole genome shotgun (WGS) entry which is preliminary data.</text>
</comment>
<sequence>MIDDYEWFQKKIFERTGIDLALYKEEQMKRRLTSLKTKHKALSFEEYYFKIEKSSALFAECLDKITINVTEFFRNKQRWEVLEKQILPLLLKDRTHRLKVWSSACSTGEEPYSLSMMLSKYLKPRDYEVLATDIDEKVLKIAQLARYPDRVLKEVSKDERARYFKPADLLWEVDREVRKPVQFKRLNLLAETYGSEFDLILCRNVVIYFTDEAKQQLYLKFAQALRPGGVLFVGSTEQIFNPRSYGLEPLETFFYQKV</sequence>
<dbReference type="InterPro" id="IPR022641">
    <property type="entry name" value="CheR_N"/>
</dbReference>
<dbReference type="SMART" id="SM00138">
    <property type="entry name" value="MeTrc"/>
    <property type="match status" value="1"/>
</dbReference>
<dbReference type="InterPro" id="IPR000780">
    <property type="entry name" value="CheR_MeTrfase"/>
</dbReference>
<dbReference type="InterPro" id="IPR050903">
    <property type="entry name" value="Bact_Chemotaxis_MeTrfase"/>
</dbReference>
<dbReference type="PANTHER" id="PTHR24422:SF19">
    <property type="entry name" value="CHEMOTAXIS PROTEIN METHYLTRANSFERASE"/>
    <property type="match status" value="1"/>
</dbReference>
<evidence type="ECO:0000313" key="8">
    <source>
        <dbReference type="Proteomes" id="UP000656813"/>
    </source>
</evidence>
<evidence type="ECO:0000256" key="2">
    <source>
        <dbReference type="ARBA" id="ARBA00012534"/>
    </source>
</evidence>
<dbReference type="SUPFAM" id="SSF53335">
    <property type="entry name" value="S-adenosyl-L-methionine-dependent methyltransferases"/>
    <property type="match status" value="1"/>
</dbReference>
<evidence type="ECO:0000256" key="3">
    <source>
        <dbReference type="ARBA" id="ARBA00022603"/>
    </source>
</evidence>
<organism evidence="7 8">
    <name type="scientific">Pullulanibacillus pueri</name>
    <dbReference type="NCBI Taxonomy" id="1437324"/>
    <lineage>
        <taxon>Bacteria</taxon>
        <taxon>Bacillati</taxon>
        <taxon>Bacillota</taxon>
        <taxon>Bacilli</taxon>
        <taxon>Bacillales</taxon>
        <taxon>Sporolactobacillaceae</taxon>
        <taxon>Pullulanibacillus</taxon>
    </lineage>
</organism>
<dbReference type="RefSeq" id="WP_188496610.1">
    <property type="nucleotide sequence ID" value="NZ_BMFV01000007.1"/>
</dbReference>
<reference evidence="7" key="1">
    <citation type="journal article" date="2014" name="Int. J. Syst. Evol. Microbiol.">
        <title>Complete genome sequence of Corynebacterium casei LMG S-19264T (=DSM 44701T), isolated from a smear-ripened cheese.</title>
        <authorList>
            <consortium name="US DOE Joint Genome Institute (JGI-PGF)"/>
            <person name="Walter F."/>
            <person name="Albersmeier A."/>
            <person name="Kalinowski J."/>
            <person name="Ruckert C."/>
        </authorList>
    </citation>
    <scope>NUCLEOTIDE SEQUENCE</scope>
    <source>
        <strain evidence="7">CGMCC 1.12777</strain>
    </source>
</reference>
<evidence type="ECO:0000256" key="4">
    <source>
        <dbReference type="ARBA" id="ARBA00022679"/>
    </source>
</evidence>
<dbReference type="EMBL" id="BMFV01000007">
    <property type="protein sequence ID" value="GGH78978.1"/>
    <property type="molecule type" value="Genomic_DNA"/>
</dbReference>
<comment type="catalytic activity">
    <reaction evidence="1">
        <text>L-glutamyl-[protein] + S-adenosyl-L-methionine = [protein]-L-glutamate 5-O-methyl ester + S-adenosyl-L-homocysteine</text>
        <dbReference type="Rhea" id="RHEA:24452"/>
        <dbReference type="Rhea" id="RHEA-COMP:10208"/>
        <dbReference type="Rhea" id="RHEA-COMP:10311"/>
        <dbReference type="ChEBI" id="CHEBI:29973"/>
        <dbReference type="ChEBI" id="CHEBI:57856"/>
        <dbReference type="ChEBI" id="CHEBI:59789"/>
        <dbReference type="ChEBI" id="CHEBI:82795"/>
        <dbReference type="EC" id="2.1.1.80"/>
    </reaction>
</comment>
<dbReference type="PANTHER" id="PTHR24422">
    <property type="entry name" value="CHEMOTAXIS PROTEIN METHYLTRANSFERASE"/>
    <property type="match status" value="1"/>
</dbReference>
<dbReference type="Proteomes" id="UP000656813">
    <property type="component" value="Unassembled WGS sequence"/>
</dbReference>
<evidence type="ECO:0000256" key="5">
    <source>
        <dbReference type="ARBA" id="ARBA00022691"/>
    </source>
</evidence>
<dbReference type="GO" id="GO:0032259">
    <property type="term" value="P:methylation"/>
    <property type="evidence" value="ECO:0007669"/>
    <property type="project" value="UniProtKB-KW"/>
</dbReference>
<dbReference type="AlphaFoldDB" id="A0A8J2ZVE0"/>
<dbReference type="Gene3D" id="1.10.155.10">
    <property type="entry name" value="Chemotaxis receptor methyltransferase CheR, N-terminal domain"/>
    <property type="match status" value="1"/>
</dbReference>
<proteinExistence type="predicted"/>
<name>A0A8J2ZVE0_9BACL</name>
<reference evidence="7" key="2">
    <citation type="submission" date="2020-09" db="EMBL/GenBank/DDBJ databases">
        <authorList>
            <person name="Sun Q."/>
            <person name="Zhou Y."/>
        </authorList>
    </citation>
    <scope>NUCLEOTIDE SEQUENCE</scope>
    <source>
        <strain evidence="7">CGMCC 1.12777</strain>
    </source>
</reference>
<keyword evidence="4" id="KW-0808">Transferase</keyword>
<dbReference type="SUPFAM" id="SSF47757">
    <property type="entry name" value="Chemotaxis receptor methyltransferase CheR, N-terminal domain"/>
    <property type="match status" value="1"/>
</dbReference>
<dbReference type="Pfam" id="PF01739">
    <property type="entry name" value="CheR"/>
    <property type="match status" value="1"/>
</dbReference>
<gene>
    <name evidence="7" type="primary">cheR</name>
    <name evidence="7" type="ORF">GCM10007096_13220</name>
</gene>
<dbReference type="InterPro" id="IPR036804">
    <property type="entry name" value="CheR_N_sf"/>
</dbReference>
<dbReference type="EC" id="2.1.1.80" evidence="2"/>